<evidence type="ECO:0000313" key="1">
    <source>
        <dbReference type="EMBL" id="SDX16819.1"/>
    </source>
</evidence>
<dbReference type="Gene3D" id="1.10.10.10">
    <property type="entry name" value="Winged helix-like DNA-binding domain superfamily/Winged helix DNA-binding domain"/>
    <property type="match status" value="1"/>
</dbReference>
<dbReference type="PROSITE" id="PS51197">
    <property type="entry name" value="HTH_RRF2_2"/>
    <property type="match status" value="1"/>
</dbReference>
<gene>
    <name evidence="1" type="ORF">SAMN05216495_1155</name>
</gene>
<dbReference type="GO" id="GO:0003700">
    <property type="term" value="F:DNA-binding transcription factor activity"/>
    <property type="evidence" value="ECO:0007669"/>
    <property type="project" value="TreeGrafter"/>
</dbReference>
<dbReference type="GO" id="GO:0005829">
    <property type="term" value="C:cytosol"/>
    <property type="evidence" value="ECO:0007669"/>
    <property type="project" value="TreeGrafter"/>
</dbReference>
<dbReference type="InterPro" id="IPR036390">
    <property type="entry name" value="WH_DNA-bd_sf"/>
</dbReference>
<dbReference type="Proteomes" id="UP000182379">
    <property type="component" value="Unassembled WGS sequence"/>
</dbReference>
<dbReference type="InterPro" id="IPR036388">
    <property type="entry name" value="WH-like_DNA-bd_sf"/>
</dbReference>
<proteinExistence type="predicted"/>
<dbReference type="Pfam" id="PF02082">
    <property type="entry name" value="Rrf2"/>
    <property type="match status" value="1"/>
</dbReference>
<organism evidence="1 2">
    <name type="scientific">Acidaminococcus fermentans</name>
    <dbReference type="NCBI Taxonomy" id="905"/>
    <lineage>
        <taxon>Bacteria</taxon>
        <taxon>Bacillati</taxon>
        <taxon>Bacillota</taxon>
        <taxon>Negativicutes</taxon>
        <taxon>Acidaminococcales</taxon>
        <taxon>Acidaminococcaceae</taxon>
        <taxon>Acidaminococcus</taxon>
    </lineage>
</organism>
<accession>A0A1H2ZJD2</accession>
<dbReference type="AlphaFoldDB" id="A0A1H2ZJD2"/>
<reference evidence="1 2" key="1">
    <citation type="submission" date="2016-10" db="EMBL/GenBank/DDBJ databases">
        <authorList>
            <person name="Varghese N."/>
            <person name="Submissions S."/>
        </authorList>
    </citation>
    <scope>NUCLEOTIDE SEQUENCE [LARGE SCALE GENOMIC DNA]</scope>
    <source>
        <strain evidence="1 2">WCC6</strain>
    </source>
</reference>
<dbReference type="SUPFAM" id="SSF46785">
    <property type="entry name" value="Winged helix' DNA-binding domain"/>
    <property type="match status" value="1"/>
</dbReference>
<name>A0A1H2ZJD2_ACIFE</name>
<keyword evidence="1" id="KW-0238">DNA-binding</keyword>
<dbReference type="InterPro" id="IPR000944">
    <property type="entry name" value="Tscrpt_reg_Rrf2"/>
</dbReference>
<sequence length="146" mass="16260">MQITSRFTIAVHIITAIDYFKDSEKVTSNFLAGSVGANPVIVRNVMGNLKEAGIIDISQGKSGITLVKKLDEITFYDVYKAVDCVNDEGLFHFHENPSPQCPVGKNIHALLDDKLKRIQTAMEDEMRKYTIADLRTGMQDILAKEA</sequence>
<dbReference type="GO" id="GO:0003677">
    <property type="term" value="F:DNA binding"/>
    <property type="evidence" value="ECO:0007669"/>
    <property type="project" value="UniProtKB-KW"/>
</dbReference>
<evidence type="ECO:0000313" key="2">
    <source>
        <dbReference type="Proteomes" id="UP000182379"/>
    </source>
</evidence>
<dbReference type="PANTHER" id="PTHR33221:SF15">
    <property type="entry name" value="HTH-TYPE TRANSCRIPTIONAL REGULATOR YWGB-RELATED"/>
    <property type="match status" value="1"/>
</dbReference>
<comment type="caution">
    <text evidence="1">The sequence shown here is derived from an EMBL/GenBank/DDBJ whole genome shotgun (WGS) entry which is preliminary data.</text>
</comment>
<dbReference type="PANTHER" id="PTHR33221">
    <property type="entry name" value="WINGED HELIX-TURN-HELIX TRANSCRIPTIONAL REGULATOR, RRF2 FAMILY"/>
    <property type="match status" value="1"/>
</dbReference>
<protein>
    <submittedName>
        <fullName evidence="1">DNA-binding transcriptional regulator, IscR family</fullName>
    </submittedName>
</protein>
<dbReference type="RefSeq" id="WP_074707409.1">
    <property type="nucleotide sequence ID" value="NZ_FNOP01000015.1"/>
</dbReference>
<dbReference type="EMBL" id="FNOP01000015">
    <property type="protein sequence ID" value="SDX16819.1"/>
    <property type="molecule type" value="Genomic_DNA"/>
</dbReference>